<keyword evidence="3" id="KW-1185">Reference proteome</keyword>
<gene>
    <name evidence="2" type="ORF">B0T18DRAFT_25460</name>
</gene>
<reference evidence="2" key="1">
    <citation type="submission" date="2023-06" db="EMBL/GenBank/DDBJ databases">
        <title>Genome-scale phylogeny and comparative genomics of the fungal order Sordariales.</title>
        <authorList>
            <consortium name="Lawrence Berkeley National Laboratory"/>
            <person name="Hensen N."/>
            <person name="Bonometti L."/>
            <person name="Westerberg I."/>
            <person name="Brannstrom I.O."/>
            <person name="Guillou S."/>
            <person name="Cros-Aarteil S."/>
            <person name="Calhoun S."/>
            <person name="Haridas S."/>
            <person name="Kuo A."/>
            <person name="Mondo S."/>
            <person name="Pangilinan J."/>
            <person name="Riley R."/>
            <person name="LaButti K."/>
            <person name="Andreopoulos B."/>
            <person name="Lipzen A."/>
            <person name="Chen C."/>
            <person name="Yanf M."/>
            <person name="Daum C."/>
            <person name="Ng V."/>
            <person name="Clum A."/>
            <person name="Steindorff A."/>
            <person name="Ohm R."/>
            <person name="Martin F."/>
            <person name="Silar P."/>
            <person name="Natvig D."/>
            <person name="Lalanne C."/>
            <person name="Gautier V."/>
            <person name="Ament-velasquez S.L."/>
            <person name="Kruys A."/>
            <person name="Hutchinson M.I."/>
            <person name="Powell A.J."/>
            <person name="Barry K."/>
            <person name="Miller A.N."/>
            <person name="Grigoriev I.V."/>
            <person name="Debuchy R."/>
            <person name="Gladieux P."/>
            <person name="Thoren M.H."/>
            <person name="Johannesson H."/>
        </authorList>
    </citation>
    <scope>NUCLEOTIDE SEQUENCE</scope>
    <source>
        <strain evidence="2">SMH3187-1</strain>
    </source>
</reference>
<comment type="caution">
    <text evidence="2">The sequence shown here is derived from an EMBL/GenBank/DDBJ whole genome shotgun (WGS) entry which is preliminary data.</text>
</comment>
<dbReference type="AlphaFoldDB" id="A0AA40F9W3"/>
<feature type="chain" id="PRO_5041379170" description="Secreted protein" evidence="1">
    <location>
        <begin position="20"/>
        <end position="78"/>
    </location>
</feature>
<evidence type="ECO:0000313" key="2">
    <source>
        <dbReference type="EMBL" id="KAK0753933.1"/>
    </source>
</evidence>
<sequence length="78" mass="8587">MLALSALWALLGLAPRCCPFRMAGNPDATRHCGFPRVMRVHLRVQRVNKISGPFWRACIFGMGGGSGVWGVFVRRVCA</sequence>
<dbReference type="EMBL" id="JAUKUD010000001">
    <property type="protein sequence ID" value="KAK0753933.1"/>
    <property type="molecule type" value="Genomic_DNA"/>
</dbReference>
<protein>
    <recommendedName>
        <fullName evidence="4">Secreted protein</fullName>
    </recommendedName>
</protein>
<feature type="signal peptide" evidence="1">
    <location>
        <begin position="1"/>
        <end position="19"/>
    </location>
</feature>
<keyword evidence="1" id="KW-0732">Signal</keyword>
<dbReference type="Proteomes" id="UP001172155">
    <property type="component" value="Unassembled WGS sequence"/>
</dbReference>
<name>A0AA40F9W3_9PEZI</name>
<accession>A0AA40F9W3</accession>
<evidence type="ECO:0000256" key="1">
    <source>
        <dbReference type="SAM" id="SignalP"/>
    </source>
</evidence>
<evidence type="ECO:0008006" key="4">
    <source>
        <dbReference type="Google" id="ProtNLM"/>
    </source>
</evidence>
<proteinExistence type="predicted"/>
<organism evidence="2 3">
    <name type="scientific">Schizothecium vesticola</name>
    <dbReference type="NCBI Taxonomy" id="314040"/>
    <lineage>
        <taxon>Eukaryota</taxon>
        <taxon>Fungi</taxon>
        <taxon>Dikarya</taxon>
        <taxon>Ascomycota</taxon>
        <taxon>Pezizomycotina</taxon>
        <taxon>Sordariomycetes</taxon>
        <taxon>Sordariomycetidae</taxon>
        <taxon>Sordariales</taxon>
        <taxon>Schizotheciaceae</taxon>
        <taxon>Schizothecium</taxon>
    </lineage>
</organism>
<evidence type="ECO:0000313" key="3">
    <source>
        <dbReference type="Proteomes" id="UP001172155"/>
    </source>
</evidence>